<evidence type="ECO:0000313" key="4">
    <source>
        <dbReference type="Proteomes" id="UP000246352"/>
    </source>
</evidence>
<evidence type="ECO:0000256" key="2">
    <source>
        <dbReference type="ARBA" id="ARBA00049988"/>
    </source>
</evidence>
<sequence>MYVIPAYMLMAMVTSDKSTSNIAERASERMNFRTKPHIKQAIQRAAALSGVDDSVFTMTAAYASALETIAAHERTLLEPIDHAAFFDALDTPSSATPNLRDAFARHQARVLSK</sequence>
<dbReference type="AlphaFoldDB" id="A0A317PJB4"/>
<proteinExistence type="inferred from homology"/>
<comment type="similarity">
    <text evidence="2">Belongs to the TacA antitoxin family.</text>
</comment>
<reference evidence="3 4" key="1">
    <citation type="submission" date="2018-05" db="EMBL/GenBank/DDBJ databases">
        <title>Genomic Encyclopedia of Type Strains, Phase IV (KMG-IV): sequencing the most valuable type-strain genomes for metagenomic binning, comparative biology and taxonomic classification.</title>
        <authorList>
            <person name="Goeker M."/>
        </authorList>
    </citation>
    <scope>NUCLEOTIDE SEQUENCE [LARGE SCALE GENOMIC DNA]</scope>
    <source>
        <strain evidence="3 4">DSM 16791</strain>
    </source>
</reference>
<keyword evidence="1" id="KW-1277">Toxin-antitoxin system</keyword>
<evidence type="ECO:0000313" key="3">
    <source>
        <dbReference type="EMBL" id="PWW00100.1"/>
    </source>
</evidence>
<name>A0A317PJB4_9HYPH</name>
<dbReference type="Pfam" id="PF08681">
    <property type="entry name" value="TacA1"/>
    <property type="match status" value="1"/>
</dbReference>
<accession>A0A317PJB4</accession>
<dbReference type="InterPro" id="IPR010985">
    <property type="entry name" value="Ribbon_hlx_hlx"/>
</dbReference>
<dbReference type="InterPro" id="IPR014795">
    <property type="entry name" value="TacA_1-like"/>
</dbReference>
<dbReference type="GO" id="GO:0006355">
    <property type="term" value="P:regulation of DNA-templated transcription"/>
    <property type="evidence" value="ECO:0007669"/>
    <property type="project" value="InterPro"/>
</dbReference>
<evidence type="ECO:0000256" key="1">
    <source>
        <dbReference type="ARBA" id="ARBA00022649"/>
    </source>
</evidence>
<dbReference type="PANTHER" id="PTHR35401:SF2">
    <property type="entry name" value="ABC-TYPE TRANSPORT SYSTEM"/>
    <property type="match status" value="1"/>
</dbReference>
<organism evidence="3 4">
    <name type="scientific">Hoeflea marina</name>
    <dbReference type="NCBI Taxonomy" id="274592"/>
    <lineage>
        <taxon>Bacteria</taxon>
        <taxon>Pseudomonadati</taxon>
        <taxon>Pseudomonadota</taxon>
        <taxon>Alphaproteobacteria</taxon>
        <taxon>Hyphomicrobiales</taxon>
        <taxon>Rhizobiaceae</taxon>
        <taxon>Hoeflea</taxon>
    </lineage>
</organism>
<dbReference type="PANTHER" id="PTHR35401">
    <property type="entry name" value="COPG FAMILY HELIX-TURN-HELIX PROTEIN-RELATED-RELATED"/>
    <property type="match status" value="1"/>
</dbReference>
<dbReference type="RefSeq" id="WP_425351176.1">
    <property type="nucleotide sequence ID" value="NZ_QGTR01000003.1"/>
</dbReference>
<dbReference type="SUPFAM" id="SSF47598">
    <property type="entry name" value="Ribbon-helix-helix"/>
    <property type="match status" value="1"/>
</dbReference>
<dbReference type="Proteomes" id="UP000246352">
    <property type="component" value="Unassembled WGS sequence"/>
</dbReference>
<gene>
    <name evidence="3" type="ORF">DFR52_103302</name>
</gene>
<dbReference type="EMBL" id="QGTR01000003">
    <property type="protein sequence ID" value="PWW00100.1"/>
    <property type="molecule type" value="Genomic_DNA"/>
</dbReference>
<dbReference type="Gene3D" id="1.20.5.780">
    <property type="entry name" value="Single helix bin"/>
    <property type="match status" value="1"/>
</dbReference>
<keyword evidence="4" id="KW-1185">Reference proteome</keyword>
<comment type="caution">
    <text evidence="3">The sequence shown here is derived from an EMBL/GenBank/DDBJ whole genome shotgun (WGS) entry which is preliminary data.</text>
</comment>
<protein>
    <submittedName>
        <fullName evidence="3">Uncharacterized protein (DUF1778 family)</fullName>
    </submittedName>
</protein>